<dbReference type="InterPro" id="IPR016047">
    <property type="entry name" value="M23ase_b-sheet_dom"/>
</dbReference>
<keyword evidence="6" id="KW-1185">Reference proteome</keyword>
<dbReference type="InterPro" id="IPR050570">
    <property type="entry name" value="Cell_wall_metabolism_enzyme"/>
</dbReference>
<dbReference type="PANTHER" id="PTHR21666">
    <property type="entry name" value="PEPTIDASE-RELATED"/>
    <property type="match status" value="1"/>
</dbReference>
<dbReference type="SUPFAM" id="SSF51261">
    <property type="entry name" value="Duplicated hybrid motif"/>
    <property type="match status" value="1"/>
</dbReference>
<feature type="compositionally biased region" description="Basic and acidic residues" evidence="2">
    <location>
        <begin position="151"/>
        <end position="191"/>
    </location>
</feature>
<feature type="chain" id="PRO_5012646002" description="M23ase beta-sheet core domain-containing protein" evidence="3">
    <location>
        <begin position="21"/>
        <end position="585"/>
    </location>
</feature>
<name>A0A220RZD4_9NEIS</name>
<dbReference type="InterPro" id="IPR011055">
    <property type="entry name" value="Dup_hybrid_motif"/>
</dbReference>
<feature type="domain" description="M23ase beta-sheet core" evidence="4">
    <location>
        <begin position="488"/>
        <end position="580"/>
    </location>
</feature>
<proteinExistence type="predicted"/>
<dbReference type="GO" id="GO:0004222">
    <property type="term" value="F:metalloendopeptidase activity"/>
    <property type="evidence" value="ECO:0007669"/>
    <property type="project" value="TreeGrafter"/>
</dbReference>
<sequence length="585" mass="64146">MYYKPLLLALMLCFTAPAFAAKDAPKKEKAAAVKTKKERAQAAEKSNKKPNKKAAARPEAERKPAQAKRAEKAVKEVSDGPKAKKTAEPAKDRRARQAEKNDEARTAKKSRQAEPKNNRPSEKNDKNNDKKADTQNWKRADKTGKKGNVKNADERRVPDKKADAQNDARKAAERQDKRQAERAPAKSEAGFRDAVTAAANDLEAKKALNRRAGNLLVRVSGNLSQSRSNLAQINRRQRDAWDKLQQAATDLSRLQAEVANTRAQIARFVAGSYKSSQPQAVTLFLKNAEPGQKARFLRYTRYIHNANQAVVKDLDKQQKALAAQESRIGAELGRLKKLQAGAQASLRKQGAGNIAEQAESRRQNAKMAADTQKMAKRKENEQRLNKLLEELNKRKAEQRKREAEARKKAAEARLAAAEKARKAAAKKAEQDRAAMSTLTSEDMTLKAPAFVPISSPNSFSRMQGRLKKPVAGGAVAGMFGQDRGEGEVWKGVFYATPPAPVTAIAAGMVMYAGELEGYGKVVVVDHGDHYVSVYSGLSQTAVAEGYNIAAGHNIGTSGTLPSGEQGLYLEIRYNGQNMNPQSWIN</sequence>
<feature type="signal peptide" evidence="3">
    <location>
        <begin position="1"/>
        <end position="20"/>
    </location>
</feature>
<evidence type="ECO:0000313" key="5">
    <source>
        <dbReference type="EMBL" id="ASK26590.1"/>
    </source>
</evidence>
<evidence type="ECO:0000256" key="1">
    <source>
        <dbReference type="SAM" id="Coils"/>
    </source>
</evidence>
<dbReference type="EMBL" id="CP022278">
    <property type="protein sequence ID" value="ASK26590.1"/>
    <property type="molecule type" value="Genomic_DNA"/>
</dbReference>
<dbReference type="PANTHER" id="PTHR21666:SF291">
    <property type="entry name" value="STAGE II SPORULATION PROTEIN Q"/>
    <property type="match status" value="1"/>
</dbReference>
<dbReference type="Gene3D" id="2.70.70.10">
    <property type="entry name" value="Glucose Permease (Domain IIA)"/>
    <property type="match status" value="1"/>
</dbReference>
<feature type="region of interest" description="Disordered" evidence="2">
    <location>
        <begin position="22"/>
        <end position="192"/>
    </location>
</feature>
<organism evidence="5 6">
    <name type="scientific">Neisseria chenwenguii</name>
    <dbReference type="NCBI Taxonomy" id="1853278"/>
    <lineage>
        <taxon>Bacteria</taxon>
        <taxon>Pseudomonadati</taxon>
        <taxon>Pseudomonadota</taxon>
        <taxon>Betaproteobacteria</taxon>
        <taxon>Neisseriales</taxon>
        <taxon>Neisseriaceae</taxon>
        <taxon>Neisseria</taxon>
    </lineage>
</organism>
<evidence type="ECO:0000259" key="4">
    <source>
        <dbReference type="Pfam" id="PF01551"/>
    </source>
</evidence>
<dbReference type="RefSeq" id="WP_089035313.1">
    <property type="nucleotide sequence ID" value="NZ_CP022278.1"/>
</dbReference>
<dbReference type="KEGG" id="nei:BG910_01480"/>
<keyword evidence="3" id="KW-0732">Signal</keyword>
<feature type="compositionally biased region" description="Basic and acidic residues" evidence="2">
    <location>
        <begin position="56"/>
        <end position="144"/>
    </location>
</feature>
<feature type="compositionally biased region" description="Basic and acidic residues" evidence="2">
    <location>
        <begin position="38"/>
        <end position="47"/>
    </location>
</feature>
<keyword evidence="1" id="KW-0175">Coiled coil</keyword>
<reference evidence="5 6" key="1">
    <citation type="submission" date="2017-06" db="EMBL/GenBank/DDBJ databases">
        <title>Neisseria chenwenguii sp. nov., isolated from the intestinal contents of Tibetan Plateau Pika in Yushu, Qinghai Province, China.</title>
        <authorList>
            <person name="Zhang G."/>
        </authorList>
    </citation>
    <scope>NUCLEOTIDE SEQUENCE [LARGE SCALE GENOMIC DNA]</scope>
    <source>
        <strain evidence="5 6">10023</strain>
    </source>
</reference>
<dbReference type="CDD" id="cd12797">
    <property type="entry name" value="M23_peptidase"/>
    <property type="match status" value="1"/>
</dbReference>
<gene>
    <name evidence="5" type="ORF">BG910_01480</name>
</gene>
<dbReference type="AlphaFoldDB" id="A0A220RZD4"/>
<dbReference type="Pfam" id="PF01551">
    <property type="entry name" value="Peptidase_M23"/>
    <property type="match status" value="1"/>
</dbReference>
<accession>A0A220RZD4</accession>
<evidence type="ECO:0000256" key="2">
    <source>
        <dbReference type="SAM" id="MobiDB-lite"/>
    </source>
</evidence>
<evidence type="ECO:0000256" key="3">
    <source>
        <dbReference type="SAM" id="SignalP"/>
    </source>
</evidence>
<feature type="coiled-coil region" evidence="1">
    <location>
        <begin position="374"/>
        <end position="427"/>
    </location>
</feature>
<dbReference type="Proteomes" id="UP000198238">
    <property type="component" value="Chromosome"/>
</dbReference>
<evidence type="ECO:0000313" key="6">
    <source>
        <dbReference type="Proteomes" id="UP000198238"/>
    </source>
</evidence>
<protein>
    <recommendedName>
        <fullName evidence="4">M23ase beta-sheet core domain-containing protein</fullName>
    </recommendedName>
</protein>